<accession>A0ABS7CMM5</accession>
<proteinExistence type="predicted"/>
<reference evidence="1 2" key="1">
    <citation type="submission" date="2021-07" db="EMBL/GenBank/DDBJ databases">
        <title>Paenibacillus radiodurans sp. nov., isolated from the southeastern edge of Tengger Desert.</title>
        <authorList>
            <person name="Zhang G."/>
        </authorList>
    </citation>
    <scope>NUCLEOTIDE SEQUENCE [LARGE SCALE GENOMIC DNA]</scope>
    <source>
        <strain evidence="1 2">CCM 7311</strain>
    </source>
</reference>
<feature type="non-terminal residue" evidence="1">
    <location>
        <position position="138"/>
    </location>
</feature>
<evidence type="ECO:0000313" key="1">
    <source>
        <dbReference type="EMBL" id="MBW7461945.1"/>
    </source>
</evidence>
<organism evidence="1 2">
    <name type="scientific">Paenibacillus sepulcri</name>
    <dbReference type="NCBI Taxonomy" id="359917"/>
    <lineage>
        <taxon>Bacteria</taxon>
        <taxon>Bacillati</taxon>
        <taxon>Bacillota</taxon>
        <taxon>Bacilli</taxon>
        <taxon>Bacillales</taxon>
        <taxon>Paenibacillaceae</taxon>
        <taxon>Paenibacillus</taxon>
    </lineage>
</organism>
<feature type="non-terminal residue" evidence="1">
    <location>
        <position position="1"/>
    </location>
</feature>
<dbReference type="EMBL" id="JAHZIK010003428">
    <property type="protein sequence ID" value="MBW7461945.1"/>
    <property type="molecule type" value="Genomic_DNA"/>
</dbReference>
<gene>
    <name evidence="1" type="ORF">K0U00_48625</name>
</gene>
<protein>
    <submittedName>
        <fullName evidence="1">Uncharacterized protein</fullName>
    </submittedName>
</protein>
<name>A0ABS7CMM5_9BACL</name>
<evidence type="ECO:0000313" key="2">
    <source>
        <dbReference type="Proteomes" id="UP001519887"/>
    </source>
</evidence>
<sequence>KSYGIELCLGNEYGNINGPWVEGTNRYDMPDDALREAAASGKLIGLLYDEPEHLQINAGQYRKDGWFPHWGSCEAEDLNEARRLMTDSVARRVRHVREILARAGFDASKVPLLSEQVFPVLFHAQARGGMALCPKIMK</sequence>
<comment type="caution">
    <text evidence="1">The sequence shown here is derived from an EMBL/GenBank/DDBJ whole genome shotgun (WGS) entry which is preliminary data.</text>
</comment>
<dbReference type="Proteomes" id="UP001519887">
    <property type="component" value="Unassembled WGS sequence"/>
</dbReference>
<keyword evidence="2" id="KW-1185">Reference proteome</keyword>